<name>A0AAQ3PJ24_PASNO</name>
<evidence type="ECO:0000313" key="2">
    <source>
        <dbReference type="EMBL" id="WVZ52844.1"/>
    </source>
</evidence>
<organism evidence="2 3">
    <name type="scientific">Paspalum notatum var. saurae</name>
    <dbReference type="NCBI Taxonomy" id="547442"/>
    <lineage>
        <taxon>Eukaryota</taxon>
        <taxon>Viridiplantae</taxon>
        <taxon>Streptophyta</taxon>
        <taxon>Embryophyta</taxon>
        <taxon>Tracheophyta</taxon>
        <taxon>Spermatophyta</taxon>
        <taxon>Magnoliopsida</taxon>
        <taxon>Liliopsida</taxon>
        <taxon>Poales</taxon>
        <taxon>Poaceae</taxon>
        <taxon>PACMAD clade</taxon>
        <taxon>Panicoideae</taxon>
        <taxon>Andropogonodae</taxon>
        <taxon>Paspaleae</taxon>
        <taxon>Paspalinae</taxon>
        <taxon>Paspalum</taxon>
    </lineage>
</organism>
<feature type="chain" id="PRO_5043017134" description="Secreted protein" evidence="1">
    <location>
        <begin position="32"/>
        <end position="100"/>
    </location>
</feature>
<sequence>GVGSIPVTPTPTCPLPVPLLLVVVDAAGTAAAGTAGGSGGGCCLLEEAGLSFLFFSSISPRFALRKQGTVHQHMVTPESLTEPSLGEAFPVLRSVRLPPV</sequence>
<gene>
    <name evidence="2" type="ORF">U9M48_003863</name>
</gene>
<dbReference type="AlphaFoldDB" id="A0AAQ3PJ24"/>
<reference evidence="2 3" key="1">
    <citation type="submission" date="2024-02" db="EMBL/GenBank/DDBJ databases">
        <title>High-quality chromosome-scale genome assembly of Pensacola bahiagrass (Paspalum notatum Flugge var. saurae).</title>
        <authorList>
            <person name="Vega J.M."/>
            <person name="Podio M."/>
            <person name="Orjuela J."/>
            <person name="Siena L.A."/>
            <person name="Pessino S.C."/>
            <person name="Combes M.C."/>
            <person name="Mariac C."/>
            <person name="Albertini E."/>
            <person name="Pupilli F."/>
            <person name="Ortiz J.P.A."/>
            <person name="Leblanc O."/>
        </authorList>
    </citation>
    <scope>NUCLEOTIDE SEQUENCE [LARGE SCALE GENOMIC DNA]</scope>
    <source>
        <strain evidence="2">R1</strain>
        <tissue evidence="2">Leaf</tissue>
    </source>
</reference>
<keyword evidence="1" id="KW-0732">Signal</keyword>
<proteinExistence type="predicted"/>
<dbReference type="Proteomes" id="UP001341281">
    <property type="component" value="Chromosome 01"/>
</dbReference>
<dbReference type="EMBL" id="CP144745">
    <property type="protein sequence ID" value="WVZ52844.1"/>
    <property type="molecule type" value="Genomic_DNA"/>
</dbReference>
<accession>A0AAQ3PJ24</accession>
<evidence type="ECO:0000256" key="1">
    <source>
        <dbReference type="SAM" id="SignalP"/>
    </source>
</evidence>
<evidence type="ECO:0008006" key="4">
    <source>
        <dbReference type="Google" id="ProtNLM"/>
    </source>
</evidence>
<feature type="non-terminal residue" evidence="2">
    <location>
        <position position="100"/>
    </location>
</feature>
<protein>
    <recommendedName>
        <fullName evidence="4">Secreted protein</fullName>
    </recommendedName>
</protein>
<evidence type="ECO:0000313" key="3">
    <source>
        <dbReference type="Proteomes" id="UP001341281"/>
    </source>
</evidence>
<feature type="signal peptide" evidence="1">
    <location>
        <begin position="1"/>
        <end position="31"/>
    </location>
</feature>
<keyword evidence="3" id="KW-1185">Reference proteome</keyword>